<organism evidence="1 2">
    <name type="scientific">Symbiodinium pilosum</name>
    <name type="common">Dinoflagellate</name>
    <dbReference type="NCBI Taxonomy" id="2952"/>
    <lineage>
        <taxon>Eukaryota</taxon>
        <taxon>Sar</taxon>
        <taxon>Alveolata</taxon>
        <taxon>Dinophyceae</taxon>
        <taxon>Suessiales</taxon>
        <taxon>Symbiodiniaceae</taxon>
        <taxon>Symbiodinium</taxon>
    </lineage>
</organism>
<name>A0A812TQ44_SYMPI</name>
<protein>
    <submittedName>
        <fullName evidence="1">Uncharacterized protein</fullName>
    </submittedName>
</protein>
<dbReference type="PANTHER" id="PTHR36513">
    <property type="entry name" value="ABC TRANSMEMBRANE TYPE-1 DOMAIN-CONTAINING PROTEIN"/>
    <property type="match status" value="1"/>
</dbReference>
<proteinExistence type="predicted"/>
<dbReference type="PANTHER" id="PTHR36513:SF1">
    <property type="entry name" value="TRANSMEMBRANE PROTEIN"/>
    <property type="match status" value="1"/>
</dbReference>
<accession>A0A812TQ44</accession>
<comment type="caution">
    <text evidence="1">The sequence shown here is derived from an EMBL/GenBank/DDBJ whole genome shotgun (WGS) entry which is preliminary data.</text>
</comment>
<reference evidence="1" key="1">
    <citation type="submission" date="2021-02" db="EMBL/GenBank/DDBJ databases">
        <authorList>
            <person name="Dougan E. K."/>
            <person name="Rhodes N."/>
            <person name="Thang M."/>
            <person name="Chan C."/>
        </authorList>
    </citation>
    <scope>NUCLEOTIDE SEQUENCE</scope>
</reference>
<dbReference type="Proteomes" id="UP000649617">
    <property type="component" value="Unassembled WGS sequence"/>
</dbReference>
<keyword evidence="2" id="KW-1185">Reference proteome</keyword>
<evidence type="ECO:0000313" key="1">
    <source>
        <dbReference type="EMBL" id="CAE7533190.1"/>
    </source>
</evidence>
<sequence length="105" mass="11533">DTALWAGEVLGGRGRALGRVAEPVPNRYDSSLTPKIDVVDCTSMDANVNGIRHSYFDLNAYLVGDLHELVSRGTPASRRSRLVRTSVNSRSNVFSFLAPPVFVNW</sequence>
<evidence type="ECO:0000313" key="2">
    <source>
        <dbReference type="Proteomes" id="UP000649617"/>
    </source>
</evidence>
<gene>
    <name evidence="1" type="ORF">SPIL2461_LOCUS14063</name>
</gene>
<dbReference type="AlphaFoldDB" id="A0A812TQ44"/>
<dbReference type="OrthoDB" id="439125at2759"/>
<dbReference type="EMBL" id="CAJNIZ010031890">
    <property type="protein sequence ID" value="CAE7533190.1"/>
    <property type="molecule type" value="Genomic_DNA"/>
</dbReference>
<feature type="non-terminal residue" evidence="1">
    <location>
        <position position="1"/>
    </location>
</feature>